<feature type="non-terminal residue" evidence="2">
    <location>
        <position position="66"/>
    </location>
</feature>
<evidence type="ECO:0000313" key="2">
    <source>
        <dbReference type="EMBL" id="CAE8677516.1"/>
    </source>
</evidence>
<dbReference type="AlphaFoldDB" id="A0A813JHH5"/>
<feature type="region of interest" description="Disordered" evidence="1">
    <location>
        <begin position="40"/>
        <end position="66"/>
    </location>
</feature>
<dbReference type="Proteomes" id="UP000626109">
    <property type="component" value="Unassembled WGS sequence"/>
</dbReference>
<evidence type="ECO:0000256" key="1">
    <source>
        <dbReference type="SAM" id="MobiDB-lite"/>
    </source>
</evidence>
<accession>A0A813JHH5</accession>
<organism evidence="2 3">
    <name type="scientific">Polarella glacialis</name>
    <name type="common">Dinoflagellate</name>
    <dbReference type="NCBI Taxonomy" id="89957"/>
    <lineage>
        <taxon>Eukaryota</taxon>
        <taxon>Sar</taxon>
        <taxon>Alveolata</taxon>
        <taxon>Dinophyceae</taxon>
        <taxon>Suessiales</taxon>
        <taxon>Suessiaceae</taxon>
        <taxon>Polarella</taxon>
    </lineage>
</organism>
<name>A0A813JHH5_POLGL</name>
<comment type="caution">
    <text evidence="2">The sequence shown here is derived from an EMBL/GenBank/DDBJ whole genome shotgun (WGS) entry which is preliminary data.</text>
</comment>
<dbReference type="EMBL" id="CAJNNW010025510">
    <property type="protein sequence ID" value="CAE8677516.1"/>
    <property type="molecule type" value="Genomic_DNA"/>
</dbReference>
<sequence length="66" mass="7088">MAEQSSSSTPDPDFLIGTDRRAEILEAALRKNIQRAAVQEEAASFNADSPAEGRVPSQSSTPDRGR</sequence>
<reference evidence="2" key="1">
    <citation type="submission" date="2021-02" db="EMBL/GenBank/DDBJ databases">
        <authorList>
            <person name="Dougan E. K."/>
            <person name="Rhodes N."/>
            <person name="Thang M."/>
            <person name="Chan C."/>
        </authorList>
    </citation>
    <scope>NUCLEOTIDE SEQUENCE</scope>
</reference>
<protein>
    <submittedName>
        <fullName evidence="2">Uncharacterized protein</fullName>
    </submittedName>
</protein>
<feature type="compositionally biased region" description="Polar residues" evidence="1">
    <location>
        <begin position="56"/>
        <end position="66"/>
    </location>
</feature>
<proteinExistence type="predicted"/>
<gene>
    <name evidence="2" type="ORF">PGLA2088_LOCUS20356</name>
</gene>
<evidence type="ECO:0000313" key="3">
    <source>
        <dbReference type="Proteomes" id="UP000626109"/>
    </source>
</evidence>